<proteinExistence type="predicted"/>
<evidence type="ECO:0000313" key="2">
    <source>
        <dbReference type="Proteomes" id="UP001597183"/>
    </source>
</evidence>
<reference evidence="2" key="1">
    <citation type="journal article" date="2019" name="Int. J. Syst. Evol. Microbiol.">
        <title>The Global Catalogue of Microorganisms (GCM) 10K type strain sequencing project: providing services to taxonomists for standard genome sequencing and annotation.</title>
        <authorList>
            <consortium name="The Broad Institute Genomics Platform"/>
            <consortium name="The Broad Institute Genome Sequencing Center for Infectious Disease"/>
            <person name="Wu L."/>
            <person name="Ma J."/>
        </authorList>
    </citation>
    <scope>NUCLEOTIDE SEQUENCE [LARGE SCALE GENOMIC DNA]</scope>
    <source>
        <strain evidence="2">CCM 7526</strain>
    </source>
</reference>
<gene>
    <name evidence="1" type="ORF">ACFQ5G_04945</name>
</gene>
<organism evidence="1 2">
    <name type="scientific">Actinoplanes sichuanensis</name>
    <dbReference type="NCBI Taxonomy" id="512349"/>
    <lineage>
        <taxon>Bacteria</taxon>
        <taxon>Bacillati</taxon>
        <taxon>Actinomycetota</taxon>
        <taxon>Actinomycetes</taxon>
        <taxon>Micromonosporales</taxon>
        <taxon>Micromonosporaceae</taxon>
        <taxon>Actinoplanes</taxon>
    </lineage>
</organism>
<evidence type="ECO:0000313" key="1">
    <source>
        <dbReference type="EMBL" id="MFD1364691.1"/>
    </source>
</evidence>
<sequence length="206" mass="22714">MSWSLSVRATRNPELVDAVLLAAGKSLYIANAFEAKCKSVLQIFNLVTAVEADSIRSLEDTLASLPPDRKLHQTIQGILAHEDFGDRASVSEVLGKAREARNFIAHEGMNVGLLPELRAVSLAEHAARLRSAVSDLAVGDNLVSTWCYEISEREPAPSIRNHYPEMVDGWIFGELDRLLESVDFSQDRELTIREALQRRKAASSGS</sequence>
<dbReference type="Proteomes" id="UP001597183">
    <property type="component" value="Unassembled WGS sequence"/>
</dbReference>
<comment type="caution">
    <text evidence="1">The sequence shown here is derived from an EMBL/GenBank/DDBJ whole genome shotgun (WGS) entry which is preliminary data.</text>
</comment>
<keyword evidence="2" id="KW-1185">Reference proteome</keyword>
<accession>A0ABW4A242</accession>
<evidence type="ECO:0008006" key="3">
    <source>
        <dbReference type="Google" id="ProtNLM"/>
    </source>
</evidence>
<protein>
    <recommendedName>
        <fullName evidence="3">Apea-like HEPN domain-containing protein</fullName>
    </recommendedName>
</protein>
<name>A0ABW4A242_9ACTN</name>
<dbReference type="RefSeq" id="WP_317791472.1">
    <property type="nucleotide sequence ID" value="NZ_AP028461.1"/>
</dbReference>
<dbReference type="EMBL" id="JBHTMK010000005">
    <property type="protein sequence ID" value="MFD1364691.1"/>
    <property type="molecule type" value="Genomic_DNA"/>
</dbReference>